<proteinExistence type="inferred from homology"/>
<evidence type="ECO:0000313" key="9">
    <source>
        <dbReference type="EMBL" id="MXO60476.1"/>
    </source>
</evidence>
<comment type="subcellular location">
    <subcellularLocation>
        <location evidence="1">Cell outer membrane</location>
    </subcellularLocation>
</comment>
<evidence type="ECO:0000256" key="4">
    <source>
        <dbReference type="ARBA" id="ARBA00022452"/>
    </source>
</evidence>
<dbReference type="EMBL" id="WTYM01000052">
    <property type="protein sequence ID" value="MXO60476.1"/>
    <property type="molecule type" value="Genomic_DNA"/>
</dbReference>
<keyword evidence="10" id="KW-1185">Reference proteome</keyword>
<gene>
    <name evidence="9" type="ORF">GRI89_13100</name>
</gene>
<protein>
    <submittedName>
        <fullName evidence="9">TolC family outer membrane protein</fullName>
    </submittedName>
</protein>
<dbReference type="AlphaFoldDB" id="A0A6I4T004"/>
<evidence type="ECO:0000256" key="2">
    <source>
        <dbReference type="ARBA" id="ARBA00007613"/>
    </source>
</evidence>
<feature type="signal peptide" evidence="8">
    <location>
        <begin position="1"/>
        <end position="23"/>
    </location>
</feature>
<accession>A0A6I4T004</accession>
<evidence type="ECO:0000256" key="7">
    <source>
        <dbReference type="ARBA" id="ARBA00023237"/>
    </source>
</evidence>
<dbReference type="Pfam" id="PF02321">
    <property type="entry name" value="OEP"/>
    <property type="match status" value="2"/>
</dbReference>
<dbReference type="GO" id="GO:0015562">
    <property type="term" value="F:efflux transmembrane transporter activity"/>
    <property type="evidence" value="ECO:0007669"/>
    <property type="project" value="InterPro"/>
</dbReference>
<keyword evidence="8" id="KW-0732">Signal</keyword>
<evidence type="ECO:0000256" key="3">
    <source>
        <dbReference type="ARBA" id="ARBA00022448"/>
    </source>
</evidence>
<dbReference type="Gene3D" id="1.20.1600.10">
    <property type="entry name" value="Outer membrane efflux proteins (OEP)"/>
    <property type="match status" value="1"/>
</dbReference>
<keyword evidence="3" id="KW-0813">Transport</keyword>
<sequence length="489" mass="51266">MTGRSLRILMLTGACLAAVPAQADTLKDALTAAYSDNPSLEAARAQQRATDETVVIQQAAGLPSLSASANYTEYLKKSSSSFISPDRLFSASGDLTIPIYSGGAVRNGIKAAKTRVEAGRAGLRGTESSLFAQVVAAYMDVIRNEAVTSLSANNVDVLKVNLQATSDRFEIGDLTRTDVAQSESRLALAEGELRTSQASLVAARENYIALVGLAPNDLQPPPPLPGMPSSVDDAVSAALMNNPDLLAARERAKASGYDIESAGAGRLPKVDLFGSGSRQDYLGTLGTGIGAGTAQQVSTAAQAGVRVTLPLFQGGRVAAQERQAQANASAALEQVVATERSIIAQVRSAYSNWQAATAIITSSQSAVDAAALSLEGVRAENSVGNRTILNILDAQQELLRAQVQLVTARRNAYVAGFNLLAAMGRAEARDLGIDDNGALYDPVENYDRVKGKVFDWTFDPDPVTRSSRTVDIPAQDAEIPADQQAGLAN</sequence>
<dbReference type="PANTHER" id="PTHR30026:SF20">
    <property type="entry name" value="OUTER MEMBRANE PROTEIN TOLC"/>
    <property type="match status" value="1"/>
</dbReference>
<dbReference type="NCBIfam" id="TIGR01844">
    <property type="entry name" value="type_I_sec_TolC"/>
    <property type="match status" value="1"/>
</dbReference>
<evidence type="ECO:0000256" key="8">
    <source>
        <dbReference type="SAM" id="SignalP"/>
    </source>
</evidence>
<dbReference type="GO" id="GO:0015288">
    <property type="term" value="F:porin activity"/>
    <property type="evidence" value="ECO:0007669"/>
    <property type="project" value="TreeGrafter"/>
</dbReference>
<dbReference type="GO" id="GO:0009279">
    <property type="term" value="C:cell outer membrane"/>
    <property type="evidence" value="ECO:0007669"/>
    <property type="project" value="UniProtKB-SubCell"/>
</dbReference>
<keyword evidence="7" id="KW-0998">Cell outer membrane</keyword>
<keyword evidence="4" id="KW-1134">Transmembrane beta strand</keyword>
<evidence type="ECO:0000256" key="5">
    <source>
        <dbReference type="ARBA" id="ARBA00022692"/>
    </source>
</evidence>
<dbReference type="InterPro" id="IPR010130">
    <property type="entry name" value="T1SS_OMP_TolC"/>
</dbReference>
<dbReference type="RefSeq" id="WP_159796386.1">
    <property type="nucleotide sequence ID" value="NZ_WTYM01000052.1"/>
</dbReference>
<dbReference type="InterPro" id="IPR003423">
    <property type="entry name" value="OMP_efflux"/>
</dbReference>
<feature type="chain" id="PRO_5026177143" evidence="8">
    <location>
        <begin position="24"/>
        <end position="489"/>
    </location>
</feature>
<dbReference type="InterPro" id="IPR051906">
    <property type="entry name" value="TolC-like"/>
</dbReference>
<dbReference type="Proteomes" id="UP000433652">
    <property type="component" value="Unassembled WGS sequence"/>
</dbReference>
<reference evidence="9 10" key="1">
    <citation type="submission" date="2019-12" db="EMBL/GenBank/DDBJ databases">
        <title>Genomic-based taxomic classification of the family Erythrobacteraceae.</title>
        <authorList>
            <person name="Xu L."/>
        </authorList>
    </citation>
    <scope>NUCLEOTIDE SEQUENCE [LARGE SCALE GENOMIC DNA]</scope>
    <source>
        <strain evidence="9 10">MCCC 1K01500</strain>
    </source>
</reference>
<organism evidence="9 10">
    <name type="scientific">Croceibacterium salegens</name>
    <dbReference type="NCBI Taxonomy" id="1737568"/>
    <lineage>
        <taxon>Bacteria</taxon>
        <taxon>Pseudomonadati</taxon>
        <taxon>Pseudomonadota</taxon>
        <taxon>Alphaproteobacteria</taxon>
        <taxon>Sphingomonadales</taxon>
        <taxon>Erythrobacteraceae</taxon>
        <taxon>Croceibacterium</taxon>
    </lineage>
</organism>
<dbReference type="PANTHER" id="PTHR30026">
    <property type="entry name" value="OUTER MEMBRANE PROTEIN TOLC"/>
    <property type="match status" value="1"/>
</dbReference>
<evidence type="ECO:0000256" key="1">
    <source>
        <dbReference type="ARBA" id="ARBA00004442"/>
    </source>
</evidence>
<evidence type="ECO:0000256" key="6">
    <source>
        <dbReference type="ARBA" id="ARBA00023136"/>
    </source>
</evidence>
<name>A0A6I4T004_9SPHN</name>
<dbReference type="OrthoDB" id="9789368at2"/>
<evidence type="ECO:0000313" key="10">
    <source>
        <dbReference type="Proteomes" id="UP000433652"/>
    </source>
</evidence>
<dbReference type="GO" id="GO:1990281">
    <property type="term" value="C:efflux pump complex"/>
    <property type="evidence" value="ECO:0007669"/>
    <property type="project" value="TreeGrafter"/>
</dbReference>
<comment type="caution">
    <text evidence="9">The sequence shown here is derived from an EMBL/GenBank/DDBJ whole genome shotgun (WGS) entry which is preliminary data.</text>
</comment>
<comment type="similarity">
    <text evidence="2">Belongs to the outer membrane factor (OMF) (TC 1.B.17) family.</text>
</comment>
<keyword evidence="6" id="KW-0472">Membrane</keyword>
<dbReference type="SUPFAM" id="SSF56954">
    <property type="entry name" value="Outer membrane efflux proteins (OEP)"/>
    <property type="match status" value="1"/>
</dbReference>
<keyword evidence="5" id="KW-0812">Transmembrane</keyword>